<accession>A0AAJ0MHV1</accession>
<evidence type="ECO:0000256" key="2">
    <source>
        <dbReference type="SAM" id="SignalP"/>
    </source>
</evidence>
<gene>
    <name evidence="3" type="ORF">B0T25DRAFT_533531</name>
</gene>
<reference evidence="3" key="2">
    <citation type="submission" date="2023-06" db="EMBL/GenBank/DDBJ databases">
        <authorList>
            <consortium name="Lawrence Berkeley National Laboratory"/>
            <person name="Haridas S."/>
            <person name="Hensen N."/>
            <person name="Bonometti L."/>
            <person name="Westerberg I."/>
            <person name="Brannstrom I.O."/>
            <person name="Guillou S."/>
            <person name="Cros-Aarteil S."/>
            <person name="Calhoun S."/>
            <person name="Kuo A."/>
            <person name="Mondo S."/>
            <person name="Pangilinan J."/>
            <person name="Riley R."/>
            <person name="Labutti K."/>
            <person name="Andreopoulos B."/>
            <person name="Lipzen A."/>
            <person name="Chen C."/>
            <person name="Yanf M."/>
            <person name="Daum C."/>
            <person name="Ng V."/>
            <person name="Clum A."/>
            <person name="Steindorff A."/>
            <person name="Ohm R."/>
            <person name="Martin F."/>
            <person name="Silar P."/>
            <person name="Natvig D."/>
            <person name="Lalanne C."/>
            <person name="Gautier V."/>
            <person name="Ament-Velasquez S.L."/>
            <person name="Kruys A."/>
            <person name="Hutchinson M.I."/>
            <person name="Powell A.J."/>
            <person name="Barry K."/>
            <person name="Miller A.N."/>
            <person name="Grigoriev I.V."/>
            <person name="Debuchy R."/>
            <person name="Gladieux P."/>
            <person name="Thoren M.H."/>
            <person name="Johannesson H."/>
        </authorList>
    </citation>
    <scope>NUCLEOTIDE SEQUENCE</scope>
    <source>
        <strain evidence="3">CBS 955.72</strain>
    </source>
</reference>
<comment type="caution">
    <text evidence="3">The sequence shown here is derived from an EMBL/GenBank/DDBJ whole genome shotgun (WGS) entry which is preliminary data.</text>
</comment>
<feature type="region of interest" description="Disordered" evidence="1">
    <location>
        <begin position="124"/>
        <end position="146"/>
    </location>
</feature>
<dbReference type="AlphaFoldDB" id="A0AAJ0MHV1"/>
<feature type="chain" id="PRO_5042552285" evidence="2">
    <location>
        <begin position="21"/>
        <end position="187"/>
    </location>
</feature>
<dbReference type="EMBL" id="JAUIQD010000002">
    <property type="protein sequence ID" value="KAK3359659.1"/>
    <property type="molecule type" value="Genomic_DNA"/>
</dbReference>
<organism evidence="3 4">
    <name type="scientific">Lasiosphaeria hispida</name>
    <dbReference type="NCBI Taxonomy" id="260671"/>
    <lineage>
        <taxon>Eukaryota</taxon>
        <taxon>Fungi</taxon>
        <taxon>Dikarya</taxon>
        <taxon>Ascomycota</taxon>
        <taxon>Pezizomycotina</taxon>
        <taxon>Sordariomycetes</taxon>
        <taxon>Sordariomycetidae</taxon>
        <taxon>Sordariales</taxon>
        <taxon>Lasiosphaeriaceae</taxon>
        <taxon>Lasiosphaeria</taxon>
    </lineage>
</organism>
<reference evidence="3" key="1">
    <citation type="journal article" date="2023" name="Mol. Phylogenet. Evol.">
        <title>Genome-scale phylogeny and comparative genomics of the fungal order Sordariales.</title>
        <authorList>
            <person name="Hensen N."/>
            <person name="Bonometti L."/>
            <person name="Westerberg I."/>
            <person name="Brannstrom I.O."/>
            <person name="Guillou S."/>
            <person name="Cros-Aarteil S."/>
            <person name="Calhoun S."/>
            <person name="Haridas S."/>
            <person name="Kuo A."/>
            <person name="Mondo S."/>
            <person name="Pangilinan J."/>
            <person name="Riley R."/>
            <person name="LaButti K."/>
            <person name="Andreopoulos B."/>
            <person name="Lipzen A."/>
            <person name="Chen C."/>
            <person name="Yan M."/>
            <person name="Daum C."/>
            <person name="Ng V."/>
            <person name="Clum A."/>
            <person name="Steindorff A."/>
            <person name="Ohm R.A."/>
            <person name="Martin F."/>
            <person name="Silar P."/>
            <person name="Natvig D.O."/>
            <person name="Lalanne C."/>
            <person name="Gautier V."/>
            <person name="Ament-Velasquez S.L."/>
            <person name="Kruys A."/>
            <person name="Hutchinson M.I."/>
            <person name="Powell A.J."/>
            <person name="Barry K."/>
            <person name="Miller A.N."/>
            <person name="Grigoriev I.V."/>
            <person name="Debuchy R."/>
            <person name="Gladieux P."/>
            <person name="Hiltunen Thoren M."/>
            <person name="Johannesson H."/>
        </authorList>
    </citation>
    <scope>NUCLEOTIDE SEQUENCE</scope>
    <source>
        <strain evidence="3">CBS 955.72</strain>
    </source>
</reference>
<sequence length="187" mass="18696">MAPFRVSVLLALLAAVVVQAIVPEVDYASPAALVHRQAPGTPQYACHESCGNALAAGRAEGHCENSTWVGYYEACLDCALDFDIWKYYEKGVTAAASPCSLTPTPSPSGPASAPSSITGGVPSITTNPSAIAPSTTPPITSSSATGSVAGVTSSTVTAGAPVLGVATELLSGVCPLLFAFLGAAGVW</sequence>
<feature type="signal peptide" evidence="2">
    <location>
        <begin position="1"/>
        <end position="20"/>
    </location>
</feature>
<dbReference type="Proteomes" id="UP001275084">
    <property type="component" value="Unassembled WGS sequence"/>
</dbReference>
<feature type="compositionally biased region" description="Low complexity" evidence="1">
    <location>
        <begin position="125"/>
        <end position="146"/>
    </location>
</feature>
<name>A0AAJ0MHV1_9PEZI</name>
<evidence type="ECO:0000256" key="1">
    <source>
        <dbReference type="SAM" id="MobiDB-lite"/>
    </source>
</evidence>
<evidence type="ECO:0000313" key="4">
    <source>
        <dbReference type="Proteomes" id="UP001275084"/>
    </source>
</evidence>
<protein>
    <submittedName>
        <fullName evidence="3">Uncharacterized protein</fullName>
    </submittedName>
</protein>
<keyword evidence="4" id="KW-1185">Reference proteome</keyword>
<evidence type="ECO:0000313" key="3">
    <source>
        <dbReference type="EMBL" id="KAK3359659.1"/>
    </source>
</evidence>
<proteinExistence type="predicted"/>
<keyword evidence="2" id="KW-0732">Signal</keyword>